<dbReference type="EMBL" id="HBUE01004412">
    <property type="protein sequence ID" value="CAG6445210.1"/>
    <property type="molecule type" value="Transcribed_RNA"/>
</dbReference>
<evidence type="ECO:0000313" key="2">
    <source>
        <dbReference type="EMBL" id="CAG6445210.1"/>
    </source>
</evidence>
<keyword evidence="1" id="KW-0472">Membrane</keyword>
<sequence>MCKMLMDDDVCRFPSGYGLFMFLQGNITFAVGPIVGYIRDVTGSYTISFHCLTLFMAMCVLPWLFEIVYLRLKARATGRGEQNVAAVPIPAVKVETMAQEDVCK</sequence>
<proteinExistence type="predicted"/>
<feature type="transmembrane region" description="Helical" evidence="1">
    <location>
        <begin position="44"/>
        <end position="65"/>
    </location>
</feature>
<feature type="transmembrane region" description="Helical" evidence="1">
    <location>
        <begin position="20"/>
        <end position="38"/>
    </location>
</feature>
<organism evidence="2">
    <name type="scientific">Culex pipiens</name>
    <name type="common">House mosquito</name>
    <dbReference type="NCBI Taxonomy" id="7175"/>
    <lineage>
        <taxon>Eukaryota</taxon>
        <taxon>Metazoa</taxon>
        <taxon>Ecdysozoa</taxon>
        <taxon>Arthropoda</taxon>
        <taxon>Hexapoda</taxon>
        <taxon>Insecta</taxon>
        <taxon>Pterygota</taxon>
        <taxon>Neoptera</taxon>
        <taxon>Endopterygota</taxon>
        <taxon>Diptera</taxon>
        <taxon>Nematocera</taxon>
        <taxon>Culicoidea</taxon>
        <taxon>Culicidae</taxon>
        <taxon>Culicinae</taxon>
        <taxon>Culicini</taxon>
        <taxon>Culex</taxon>
        <taxon>Culex</taxon>
    </lineage>
</organism>
<protein>
    <submittedName>
        <fullName evidence="2">(northern house mosquito) hypothetical protein</fullName>
    </submittedName>
</protein>
<accession>A0A8D7ZWK4</accession>
<dbReference type="EMBL" id="HBUE01004411">
    <property type="protein sequence ID" value="CAG6445208.1"/>
    <property type="molecule type" value="Transcribed_RNA"/>
</dbReference>
<keyword evidence="1" id="KW-0812">Transmembrane</keyword>
<keyword evidence="1" id="KW-1133">Transmembrane helix</keyword>
<reference evidence="2" key="1">
    <citation type="submission" date="2021-05" db="EMBL/GenBank/DDBJ databases">
        <authorList>
            <person name="Alioto T."/>
            <person name="Alioto T."/>
            <person name="Gomez Garrido J."/>
        </authorList>
    </citation>
    <scope>NUCLEOTIDE SEQUENCE</scope>
</reference>
<dbReference type="AlphaFoldDB" id="A0A8D7ZWK4"/>
<evidence type="ECO:0000256" key="1">
    <source>
        <dbReference type="SAM" id="Phobius"/>
    </source>
</evidence>
<name>A0A8D7ZWK4_CULPI</name>